<comment type="caution">
    <text evidence="3">The sequence shown here is derived from an EMBL/GenBank/DDBJ whole genome shotgun (WGS) entry which is preliminary data.</text>
</comment>
<comment type="similarity">
    <text evidence="1">Belongs to the intimin/invasin family.</text>
</comment>
<dbReference type="InterPro" id="IPR003344">
    <property type="entry name" value="Big_1_dom"/>
</dbReference>
<gene>
    <name evidence="3" type="ORF">A7985_03360</name>
</gene>
<feature type="domain" description="Big-1" evidence="2">
    <location>
        <begin position="250"/>
        <end position="350"/>
    </location>
</feature>
<evidence type="ECO:0000313" key="4">
    <source>
        <dbReference type="Proteomes" id="UP000093366"/>
    </source>
</evidence>
<evidence type="ECO:0000313" key="3">
    <source>
        <dbReference type="EMBL" id="OCQ23010.1"/>
    </source>
</evidence>
<dbReference type="SUPFAM" id="SSF49373">
    <property type="entry name" value="Invasin/intimin cell-adhesion fragments"/>
    <property type="match status" value="6"/>
</dbReference>
<dbReference type="InterPro" id="IPR008964">
    <property type="entry name" value="Invasin/intimin_cell_adhesion"/>
</dbReference>
<feature type="domain" description="Big-1" evidence="2">
    <location>
        <begin position="479"/>
        <end position="578"/>
    </location>
</feature>
<sequence length="1502" mass="158098">MLSMRWFSTIFMIFLLTACGGGGSIERDSSGDGDSNTEEYELVLSLNSQSGSSELSVANPIQIQAKVTKDGQPLTDRLVKFIGDEFSDFNGAESALTNSQGIAVVGIIANENKGAGTIQASFDVNNETITKGIEYAAAGDGGIQIALSMKDAEGNDINAQNPLKGQFAATVMATLTDNAQPITDKIITFTFDELLSTTSNGKIVTNASGQASFKVNATQLTGAGTIVAQYEETSNSIAYVSDGYEFFGIEKYELELRGIDQQSALADALSFATPLTIQAIATLNGNPIPNQSISFTVNDRALMSSNLAQTNENGIATVVLTENNISSQGDNKDGLVTASFTPDDSDIVQSSFAFSSKGDGGLQMTVTITDTNGNPINLENPLDKTTTGRISVSLSDNGVPVAGAIVSALLDDRYSNAVTIPANGLAETQANGVATVQLIANTENGVGEIVASYTRTETNETVSERKTFHSNGDTSFGNSSYQFNVVGKKNDGSGDESMELSAATPLLIEATLALNNIPLPGERVTFEVDDFGVLTPSSGSVLTDTNGVASILLRATSKDGAGQVKATYTLSDGTPLERVFNFNSAGDGGIQLSIQSIRDSDEIDIGPTNKIGENKNGIVKVKLTEDGENIVGGLVTFETDSLNVATLLPTNGRAETDANGEATIQLVATSESSGVGFVTASYQDVSATRNFHSAGVAEAVTGIYDFDIRVLTNCAPNFDEDRNNNQLDPTANNCQDVTSISSLDSNIYVYIRVSNATNTDIGIRNEIITVTTDKGATLPTSGKVLTDNFGIALLTLQPGDGGGAGTITASYRNEEDTKNFEVNTGALYIGLVSPLTTPATPDAGNVGGLPELNSGDSFILTATLYTDEARTTVYTAQQVDLEFTSTCVAEGGTPPLATIDASVRTKQGVANSTYRTSGCAGIESITASIGSGDSASYDFYIKEAPVQAIQFNLDSEGFNAFIGLPPGIGGVNTTSSVQFTLFDTDNRPMEQKYIEFRLADLTGRASLTNYQGNTDNDGIAKTTVTAGVVPGDIVVEACYIPDEELNALADGQVATCWQSKIDQCVADTTLDFCPSDPSNFVLIDADKVVNAVSSGIVLSSGVPDQDSFDAAPDVAVLNALNYVDVTTNITVFFGDQFNQLTADSLVANIQAEAGVIGSIDGTGGNSTYTCTAVDGKCTVQWRKQGDFPLNDAKWQNDLETVCGTYEGRPGPCVGVFPANVVRGGRISILATAKGQENFHDKPGANNRNGVFDSGEFYALNDDLAEAFIDFNENNQYDGVNCNVNNNCEPGTSTGGHNEVFLDANNNGLLDSGNGIYNGLLCVEDEDPSNPGVKICSRDLVDIRKQFEIVMSSDEVMFRFVISRDQIDNQPCSQGTHDGVSGLVANDSSDYCDVSSINQTDANVNAAHVVRLYYSDIFGNTLPEGTRINVGTENGTARVISGDGEIIARTNTGIQFVEVEVGQEITANSADRGNLVVTFTIPGPNQGADDKVVQAKLLIIDAG</sequence>
<dbReference type="SMART" id="SM00634">
    <property type="entry name" value="BID_1"/>
    <property type="match status" value="5"/>
</dbReference>
<feature type="domain" description="Big-1" evidence="2">
    <location>
        <begin position="146"/>
        <end position="240"/>
    </location>
</feature>
<feature type="domain" description="Big-1" evidence="2">
    <location>
        <begin position="44"/>
        <end position="131"/>
    </location>
</feature>
<reference evidence="4" key="1">
    <citation type="submission" date="2016-07" db="EMBL/GenBank/DDBJ databases">
        <authorList>
            <person name="Florea S."/>
            <person name="Webb J.S."/>
            <person name="Jaromczyk J."/>
            <person name="Schardl C.L."/>
        </authorList>
    </citation>
    <scope>NUCLEOTIDE SEQUENCE [LARGE SCALE GENOMIC DNA]</scope>
    <source>
        <strain evidence="4">IPB1</strain>
    </source>
</reference>
<protein>
    <recommendedName>
        <fullName evidence="2">Big-1 domain-containing protein</fullName>
    </recommendedName>
</protein>
<dbReference type="Proteomes" id="UP000093366">
    <property type="component" value="Unassembled WGS sequence"/>
</dbReference>
<feature type="domain" description="Big-1" evidence="2">
    <location>
        <begin position="602"/>
        <end position="692"/>
    </location>
</feature>
<dbReference type="Gene3D" id="2.60.40.10">
    <property type="entry name" value="Immunoglobulins"/>
    <property type="match status" value="5"/>
</dbReference>
<dbReference type="PROSITE" id="PS51257">
    <property type="entry name" value="PROKAR_LIPOPROTEIN"/>
    <property type="match status" value="1"/>
</dbReference>
<name>A0A1C0TUL2_9GAMM</name>
<dbReference type="InterPro" id="IPR013783">
    <property type="entry name" value="Ig-like_fold"/>
</dbReference>
<evidence type="ECO:0000256" key="1">
    <source>
        <dbReference type="ARBA" id="ARBA00010116"/>
    </source>
</evidence>
<organism evidence="3 4">
    <name type="scientific">Pseudoalteromonas luteoviolacea</name>
    <dbReference type="NCBI Taxonomy" id="43657"/>
    <lineage>
        <taxon>Bacteria</taxon>
        <taxon>Pseudomonadati</taxon>
        <taxon>Pseudomonadota</taxon>
        <taxon>Gammaproteobacteria</taxon>
        <taxon>Alteromonadales</taxon>
        <taxon>Pseudoalteromonadaceae</taxon>
        <taxon>Pseudoalteromonas</taxon>
    </lineage>
</organism>
<dbReference type="EMBL" id="MAUJ01000001">
    <property type="protein sequence ID" value="OCQ23010.1"/>
    <property type="molecule type" value="Genomic_DNA"/>
</dbReference>
<proteinExistence type="inferred from homology"/>
<evidence type="ECO:0000259" key="2">
    <source>
        <dbReference type="SMART" id="SM00634"/>
    </source>
</evidence>
<accession>A0A1C0TUL2</accession>